<accession>A0A1G7V0F3</accession>
<dbReference type="AlphaFoldDB" id="A0A1G7V0F3"/>
<dbReference type="Pfam" id="PF13426">
    <property type="entry name" value="PAS_9"/>
    <property type="match status" value="1"/>
</dbReference>
<dbReference type="SUPFAM" id="SSF46785">
    <property type="entry name" value="Winged helix' DNA-binding domain"/>
    <property type="match status" value="1"/>
</dbReference>
<gene>
    <name evidence="2" type="ORF">SAMN05216241_1193</name>
</gene>
<dbReference type="EMBL" id="FNCE01000019">
    <property type="protein sequence ID" value="SDG53028.1"/>
    <property type="molecule type" value="Genomic_DNA"/>
</dbReference>
<dbReference type="STRING" id="1082479.SAMN05216241_1193"/>
<name>A0A1G7V0F3_9PROT</name>
<dbReference type="Gene3D" id="3.30.450.20">
    <property type="entry name" value="PAS domain"/>
    <property type="match status" value="1"/>
</dbReference>
<organism evidence="2 3">
    <name type="scientific">Limimonas halophila</name>
    <dbReference type="NCBI Taxonomy" id="1082479"/>
    <lineage>
        <taxon>Bacteria</taxon>
        <taxon>Pseudomonadati</taxon>
        <taxon>Pseudomonadota</taxon>
        <taxon>Alphaproteobacteria</taxon>
        <taxon>Rhodospirillales</taxon>
        <taxon>Rhodovibrionaceae</taxon>
        <taxon>Limimonas</taxon>
    </lineage>
</organism>
<dbReference type="NCBIfam" id="TIGR00229">
    <property type="entry name" value="sensory_box"/>
    <property type="match status" value="1"/>
</dbReference>
<proteinExistence type="predicted"/>
<dbReference type="SUPFAM" id="SSF55785">
    <property type="entry name" value="PYP-like sensor domain (PAS domain)"/>
    <property type="match status" value="1"/>
</dbReference>
<dbReference type="CDD" id="cd00130">
    <property type="entry name" value="PAS"/>
    <property type="match status" value="1"/>
</dbReference>
<dbReference type="Proteomes" id="UP000199415">
    <property type="component" value="Unassembled WGS sequence"/>
</dbReference>
<evidence type="ECO:0000259" key="1">
    <source>
        <dbReference type="Pfam" id="PF13426"/>
    </source>
</evidence>
<protein>
    <submittedName>
        <fullName evidence="2">PAS domain S-box-containing protein</fullName>
    </submittedName>
</protein>
<keyword evidence="3" id="KW-1185">Reference proteome</keyword>
<dbReference type="InterPro" id="IPR035965">
    <property type="entry name" value="PAS-like_dom_sf"/>
</dbReference>
<evidence type="ECO:0000313" key="3">
    <source>
        <dbReference type="Proteomes" id="UP000199415"/>
    </source>
</evidence>
<reference evidence="2 3" key="1">
    <citation type="submission" date="2016-10" db="EMBL/GenBank/DDBJ databases">
        <authorList>
            <person name="de Groot N.N."/>
        </authorList>
    </citation>
    <scope>NUCLEOTIDE SEQUENCE [LARGE SCALE GENOMIC DNA]</scope>
    <source>
        <strain evidence="2 3">DSM 25584</strain>
    </source>
</reference>
<dbReference type="RefSeq" id="WP_176758694.1">
    <property type="nucleotide sequence ID" value="NZ_FNCE01000019.1"/>
</dbReference>
<feature type="domain" description="PAS" evidence="1">
    <location>
        <begin position="46"/>
        <end position="124"/>
    </location>
</feature>
<evidence type="ECO:0000313" key="2">
    <source>
        <dbReference type="EMBL" id="SDG53028.1"/>
    </source>
</evidence>
<dbReference type="Gene3D" id="1.10.10.10">
    <property type="entry name" value="Winged helix-like DNA-binding domain superfamily/Winged helix DNA-binding domain"/>
    <property type="match status" value="1"/>
</dbReference>
<dbReference type="InterPro" id="IPR000014">
    <property type="entry name" value="PAS"/>
</dbReference>
<dbReference type="InterPro" id="IPR036390">
    <property type="entry name" value="WH_DNA-bd_sf"/>
</dbReference>
<sequence>MSGTVNTGQARQLCELVAHHSDGALDGAALVDSVRVPAIATTAPPHPQVVACNTAFAEMCGYTRDDIVGGTPEMLQGPETDREAAHAFVETLREKGRATTQLVNYRQDGSPYQVSIHATRVTQAADASSGGPIYVAFEEPIYTDREAVIARDDPRAAATGVENILRCVTNLSYRRGMPPSQWAALRYFARAHEGARNLTAFARQHQVTMGTASSTVSSLVNKGYLVKHAFRGPIEITEAGESMLADDPMHDIVAAFAEMPLDQRVQASDILAELREQLDCDGGG</sequence>
<dbReference type="InterPro" id="IPR036388">
    <property type="entry name" value="WH-like_DNA-bd_sf"/>
</dbReference>